<dbReference type="STRING" id="1314751.GCA_001591425_00266"/>
<evidence type="ECO:0008006" key="3">
    <source>
        <dbReference type="Google" id="ProtNLM"/>
    </source>
</evidence>
<accession>A0A223KR21</accession>
<sequence>MMQWKEEIVISTNIEKVWDLFADKNIKRIMPKVEEHQLVEKKEGEVGAKHQQKYREGKRVETYIVETLAYENSENRKMKKISFVLGKAFEITLTFTLVKLDDTHTKFIYEGQNKGVNFVGRAMLKLSGQKNNPSVVQEFMQRVEQEARKSI</sequence>
<protein>
    <recommendedName>
        <fullName evidence="3">SRPBCC family protein</fullName>
    </recommendedName>
</protein>
<evidence type="ECO:0000313" key="1">
    <source>
        <dbReference type="EMBL" id="AST91935.1"/>
    </source>
</evidence>
<name>A0A223KR21_9BACI</name>
<evidence type="ECO:0000313" key="2">
    <source>
        <dbReference type="Proteomes" id="UP000215224"/>
    </source>
</evidence>
<gene>
    <name evidence="1" type="ORF">BC6307_11940</name>
</gene>
<dbReference type="AlphaFoldDB" id="A0A223KR21"/>
<organism evidence="1 2">
    <name type="scientific">Sutcliffiella cohnii</name>
    <dbReference type="NCBI Taxonomy" id="33932"/>
    <lineage>
        <taxon>Bacteria</taxon>
        <taxon>Bacillati</taxon>
        <taxon>Bacillota</taxon>
        <taxon>Bacilli</taxon>
        <taxon>Bacillales</taxon>
        <taxon>Bacillaceae</taxon>
        <taxon>Sutcliffiella</taxon>
    </lineage>
</organism>
<dbReference type="CDD" id="cd07812">
    <property type="entry name" value="SRPBCC"/>
    <property type="match status" value="1"/>
</dbReference>
<proteinExistence type="predicted"/>
<dbReference type="InterPro" id="IPR023393">
    <property type="entry name" value="START-like_dom_sf"/>
</dbReference>
<dbReference type="KEGG" id="bcoh:BC6307_11940"/>
<dbReference type="SUPFAM" id="SSF55961">
    <property type="entry name" value="Bet v1-like"/>
    <property type="match status" value="1"/>
</dbReference>
<dbReference type="Proteomes" id="UP000215224">
    <property type="component" value="Chromosome"/>
</dbReference>
<keyword evidence="2" id="KW-1185">Reference proteome</keyword>
<dbReference type="Gene3D" id="3.30.530.20">
    <property type="match status" value="1"/>
</dbReference>
<dbReference type="EMBL" id="CP018866">
    <property type="protein sequence ID" value="AST91935.1"/>
    <property type="molecule type" value="Genomic_DNA"/>
</dbReference>
<reference evidence="1 2" key="1">
    <citation type="submission" date="2016-12" db="EMBL/GenBank/DDBJ databases">
        <title>The whole genome sequencing and assembly of Bacillus cohnii DSM 6307T strain.</title>
        <authorList>
            <person name="Lee Y.-J."/>
            <person name="Yi H."/>
            <person name="Bahn Y.-S."/>
            <person name="Kim J.F."/>
            <person name="Lee D.-W."/>
        </authorList>
    </citation>
    <scope>NUCLEOTIDE SEQUENCE [LARGE SCALE GENOMIC DNA]</scope>
    <source>
        <strain evidence="1 2">DSM 6307</strain>
    </source>
</reference>